<comment type="function">
    <text evidence="11">The coatomer is a cytosolic protein complex that binds to dilysine motifs and reversibly associates with Golgi non-clathrin-coated vesicles, which further mediate biosynthetic protein transport from the ER, via the Golgi up to the trans Golgi network. Coatomer complex is required for budding from Golgi membranes, and is essential for the retrograde Golgi-to-ER transport of dilysine-tagged proteins. The zeta subunit may be involved in regulating the coat assembly and, hence, the rate of biosynthetic protein transport due to its association-dissociation properties with the coatomer complex.</text>
</comment>
<evidence type="ECO:0000256" key="10">
    <source>
        <dbReference type="ARBA" id="ARBA00023329"/>
    </source>
</evidence>
<evidence type="ECO:0000256" key="1">
    <source>
        <dbReference type="ARBA" id="ARBA00004255"/>
    </source>
</evidence>
<feature type="domain" description="AP complex mu/sigma subunit" evidence="13">
    <location>
        <begin position="7"/>
        <end position="141"/>
    </location>
</feature>
<sequence>NLSLFTTKAIIILDTEGKKIVSKYYDNKVVKDQKVFEKQLYDKTKRQNSEIIMFDGHVVVYKNSIDVNFYLIGSSEENELILSAILQTFFDALSILLKTQVEKRSIMDNMDLIFLALDETISDGILLESDPSIIASRVSKRPEDGLQSGTYSNIPLSEQTISQAIQTAKEQIAKSLLK</sequence>
<dbReference type="InterPro" id="IPR011012">
    <property type="entry name" value="Longin-like_dom_sf"/>
</dbReference>
<dbReference type="PANTHER" id="PTHR11043">
    <property type="entry name" value="ZETA-COAT PROTEIN"/>
    <property type="match status" value="1"/>
</dbReference>
<dbReference type="AlphaFoldDB" id="A0AAD5XYA6"/>
<evidence type="ECO:0000256" key="2">
    <source>
        <dbReference type="ARBA" id="ARBA00006972"/>
    </source>
</evidence>
<dbReference type="InterPro" id="IPR022775">
    <property type="entry name" value="AP_mu_sigma_su"/>
</dbReference>
<evidence type="ECO:0000256" key="8">
    <source>
        <dbReference type="ARBA" id="ARBA00023034"/>
    </source>
</evidence>
<evidence type="ECO:0000256" key="5">
    <source>
        <dbReference type="ARBA" id="ARBA00022490"/>
    </source>
</evidence>
<evidence type="ECO:0000256" key="11">
    <source>
        <dbReference type="ARBA" id="ARBA00045555"/>
    </source>
</evidence>
<organism evidence="14 15">
    <name type="scientific">Clydaea vesicula</name>
    <dbReference type="NCBI Taxonomy" id="447962"/>
    <lineage>
        <taxon>Eukaryota</taxon>
        <taxon>Fungi</taxon>
        <taxon>Fungi incertae sedis</taxon>
        <taxon>Chytridiomycota</taxon>
        <taxon>Chytridiomycota incertae sedis</taxon>
        <taxon>Chytridiomycetes</taxon>
        <taxon>Lobulomycetales</taxon>
        <taxon>Lobulomycetaceae</taxon>
        <taxon>Clydaea</taxon>
    </lineage>
</organism>
<protein>
    <recommendedName>
        <fullName evidence="12">Coatomer subunit zeta</fullName>
    </recommendedName>
</protein>
<dbReference type="CDD" id="cd14829">
    <property type="entry name" value="Zeta-COP"/>
    <property type="match status" value="1"/>
</dbReference>
<keyword evidence="7 12" id="KW-0653">Protein transport</keyword>
<dbReference type="EMBL" id="JADGJW010000779">
    <property type="protein sequence ID" value="KAJ3212435.1"/>
    <property type="molecule type" value="Genomic_DNA"/>
</dbReference>
<keyword evidence="15" id="KW-1185">Reference proteome</keyword>
<evidence type="ECO:0000256" key="9">
    <source>
        <dbReference type="ARBA" id="ARBA00023136"/>
    </source>
</evidence>
<comment type="similarity">
    <text evidence="2 12">Belongs to the adaptor complexes small subunit family.</text>
</comment>
<keyword evidence="8 12" id="KW-0333">Golgi apparatus</keyword>
<dbReference type="GO" id="GO:0030126">
    <property type="term" value="C:COPI vesicle coat"/>
    <property type="evidence" value="ECO:0007669"/>
    <property type="project" value="UniProtKB-UniRule"/>
</dbReference>
<evidence type="ECO:0000256" key="4">
    <source>
        <dbReference type="ARBA" id="ARBA00022448"/>
    </source>
</evidence>
<evidence type="ECO:0000313" key="14">
    <source>
        <dbReference type="EMBL" id="KAJ3212435.1"/>
    </source>
</evidence>
<dbReference type="Gene3D" id="3.30.450.60">
    <property type="match status" value="1"/>
</dbReference>
<reference evidence="14" key="1">
    <citation type="submission" date="2020-05" db="EMBL/GenBank/DDBJ databases">
        <title>Phylogenomic resolution of chytrid fungi.</title>
        <authorList>
            <person name="Stajich J.E."/>
            <person name="Amses K."/>
            <person name="Simmons R."/>
            <person name="Seto K."/>
            <person name="Myers J."/>
            <person name="Bonds A."/>
            <person name="Quandt C.A."/>
            <person name="Barry K."/>
            <person name="Liu P."/>
            <person name="Grigoriev I."/>
            <person name="Longcore J.E."/>
            <person name="James T.Y."/>
        </authorList>
    </citation>
    <scope>NUCLEOTIDE SEQUENCE</scope>
    <source>
        <strain evidence="14">JEL0476</strain>
    </source>
</reference>
<dbReference type="GO" id="GO:0006890">
    <property type="term" value="P:retrograde vesicle-mediated transport, Golgi to endoplasmic reticulum"/>
    <property type="evidence" value="ECO:0007669"/>
    <property type="project" value="UniProtKB-UniRule"/>
</dbReference>
<comment type="subcellular location">
    <subcellularLocation>
        <location evidence="12">Cytoplasm</location>
    </subcellularLocation>
    <subcellularLocation>
        <location evidence="1 12">Golgi apparatus membrane</location>
        <topology evidence="1 12">Peripheral membrane protein</topology>
        <orientation evidence="1 12">Cytoplasmic side</orientation>
    </subcellularLocation>
    <subcellularLocation>
        <location evidence="12">Cytoplasmic vesicle</location>
        <location evidence="12">COPI-coated vesicle membrane</location>
        <topology evidence="12">Peripheral membrane protein</topology>
        <orientation evidence="12">Cytoplasmic side</orientation>
    </subcellularLocation>
</comment>
<evidence type="ECO:0000256" key="7">
    <source>
        <dbReference type="ARBA" id="ARBA00022927"/>
    </source>
</evidence>
<proteinExistence type="inferred from homology"/>
<gene>
    <name evidence="14" type="primary">COPZ1</name>
    <name evidence="14" type="ORF">HK099_007729</name>
</gene>
<keyword evidence="9 12" id="KW-0472">Membrane</keyword>
<evidence type="ECO:0000313" key="15">
    <source>
        <dbReference type="Proteomes" id="UP001211065"/>
    </source>
</evidence>
<dbReference type="Pfam" id="PF01217">
    <property type="entry name" value="Clat_adaptor_s"/>
    <property type="match status" value="1"/>
</dbReference>
<keyword evidence="4 12" id="KW-0813">Transport</keyword>
<evidence type="ECO:0000259" key="13">
    <source>
        <dbReference type="Pfam" id="PF01217"/>
    </source>
</evidence>
<dbReference type="InterPro" id="IPR039652">
    <property type="entry name" value="Coatomer_zeta"/>
</dbReference>
<keyword evidence="10 12" id="KW-0968">Cytoplasmic vesicle</keyword>
<dbReference type="GO" id="GO:0006891">
    <property type="term" value="P:intra-Golgi vesicle-mediated transport"/>
    <property type="evidence" value="ECO:0007669"/>
    <property type="project" value="TreeGrafter"/>
</dbReference>
<comment type="caution">
    <text evidence="14">The sequence shown here is derived from an EMBL/GenBank/DDBJ whole genome shotgun (WGS) entry which is preliminary data.</text>
</comment>
<evidence type="ECO:0000256" key="12">
    <source>
        <dbReference type="RuleBase" id="RU366053"/>
    </source>
</evidence>
<keyword evidence="6 12" id="KW-0931">ER-Golgi transport</keyword>
<dbReference type="GO" id="GO:0006886">
    <property type="term" value="P:intracellular protein transport"/>
    <property type="evidence" value="ECO:0007669"/>
    <property type="project" value="TreeGrafter"/>
</dbReference>
<feature type="non-terminal residue" evidence="14">
    <location>
        <position position="178"/>
    </location>
</feature>
<dbReference type="GO" id="GO:0000139">
    <property type="term" value="C:Golgi membrane"/>
    <property type="evidence" value="ECO:0007669"/>
    <property type="project" value="UniProtKB-SubCell"/>
</dbReference>
<dbReference type="PANTHER" id="PTHR11043:SF0">
    <property type="entry name" value="COATOMER SUBUNIT ZETA"/>
    <property type="match status" value="1"/>
</dbReference>
<name>A0AAD5XYA6_9FUNG</name>
<dbReference type="FunFam" id="3.30.450.60:FF:000013">
    <property type="entry name" value="Coatomer subunit zeta"/>
    <property type="match status" value="1"/>
</dbReference>
<evidence type="ECO:0000256" key="6">
    <source>
        <dbReference type="ARBA" id="ARBA00022892"/>
    </source>
</evidence>
<evidence type="ECO:0000256" key="3">
    <source>
        <dbReference type="ARBA" id="ARBA00011775"/>
    </source>
</evidence>
<comment type="subunit">
    <text evidence="3 12">Oligomeric complex that consists of at least the alpha, beta, beta', gamma, delta, epsilon and zeta subunits.</text>
</comment>
<keyword evidence="5 12" id="KW-0963">Cytoplasm</keyword>
<dbReference type="SUPFAM" id="SSF64356">
    <property type="entry name" value="SNARE-like"/>
    <property type="match status" value="1"/>
</dbReference>
<dbReference type="Proteomes" id="UP001211065">
    <property type="component" value="Unassembled WGS sequence"/>
</dbReference>
<accession>A0AAD5XYA6</accession>